<evidence type="ECO:0000313" key="2">
    <source>
        <dbReference type="Proteomes" id="UP001187192"/>
    </source>
</evidence>
<gene>
    <name evidence="1" type="ORF">TIFTF001_028028</name>
</gene>
<keyword evidence="2" id="KW-1185">Reference proteome</keyword>
<dbReference type="EMBL" id="BTGU01000082">
    <property type="protein sequence ID" value="GMN58928.1"/>
    <property type="molecule type" value="Genomic_DNA"/>
</dbReference>
<comment type="caution">
    <text evidence="1">The sequence shown here is derived from an EMBL/GenBank/DDBJ whole genome shotgun (WGS) entry which is preliminary data.</text>
</comment>
<proteinExistence type="predicted"/>
<organism evidence="1 2">
    <name type="scientific">Ficus carica</name>
    <name type="common">Common fig</name>
    <dbReference type="NCBI Taxonomy" id="3494"/>
    <lineage>
        <taxon>Eukaryota</taxon>
        <taxon>Viridiplantae</taxon>
        <taxon>Streptophyta</taxon>
        <taxon>Embryophyta</taxon>
        <taxon>Tracheophyta</taxon>
        <taxon>Spermatophyta</taxon>
        <taxon>Magnoliopsida</taxon>
        <taxon>eudicotyledons</taxon>
        <taxon>Gunneridae</taxon>
        <taxon>Pentapetalae</taxon>
        <taxon>rosids</taxon>
        <taxon>fabids</taxon>
        <taxon>Rosales</taxon>
        <taxon>Moraceae</taxon>
        <taxon>Ficeae</taxon>
        <taxon>Ficus</taxon>
    </lineage>
</organism>
<sequence length="70" mass="7545">MVVDDQIISDYRPSFSARIVAVPGTAGNTFCRDDSLWNQVPGWPLLGVLGSGRLGLYRLRSLGQAPGGRL</sequence>
<name>A0AA88DPB2_FICCA</name>
<evidence type="ECO:0000313" key="1">
    <source>
        <dbReference type="EMBL" id="GMN58928.1"/>
    </source>
</evidence>
<protein>
    <submittedName>
        <fullName evidence="1">Uncharacterized protein</fullName>
    </submittedName>
</protein>
<dbReference type="AlphaFoldDB" id="A0AA88DPB2"/>
<accession>A0AA88DPB2</accession>
<dbReference type="Proteomes" id="UP001187192">
    <property type="component" value="Unassembled WGS sequence"/>
</dbReference>
<reference evidence="1" key="1">
    <citation type="submission" date="2023-07" db="EMBL/GenBank/DDBJ databases">
        <title>draft genome sequence of fig (Ficus carica).</title>
        <authorList>
            <person name="Takahashi T."/>
            <person name="Nishimura K."/>
        </authorList>
    </citation>
    <scope>NUCLEOTIDE SEQUENCE</scope>
</reference>